<keyword evidence="3" id="KW-1185">Reference proteome</keyword>
<proteinExistence type="predicted"/>
<dbReference type="AlphaFoldDB" id="A0A0E0M2W3"/>
<feature type="region of interest" description="Disordered" evidence="1">
    <location>
        <begin position="1"/>
        <end position="35"/>
    </location>
</feature>
<organism evidence="2">
    <name type="scientific">Oryza punctata</name>
    <name type="common">Red rice</name>
    <dbReference type="NCBI Taxonomy" id="4537"/>
    <lineage>
        <taxon>Eukaryota</taxon>
        <taxon>Viridiplantae</taxon>
        <taxon>Streptophyta</taxon>
        <taxon>Embryophyta</taxon>
        <taxon>Tracheophyta</taxon>
        <taxon>Spermatophyta</taxon>
        <taxon>Magnoliopsida</taxon>
        <taxon>Liliopsida</taxon>
        <taxon>Poales</taxon>
        <taxon>Poaceae</taxon>
        <taxon>BOP clade</taxon>
        <taxon>Oryzoideae</taxon>
        <taxon>Oryzeae</taxon>
        <taxon>Oryzinae</taxon>
        <taxon>Oryza</taxon>
    </lineage>
</organism>
<protein>
    <submittedName>
        <fullName evidence="2">Uncharacterized protein</fullName>
    </submittedName>
</protein>
<evidence type="ECO:0000313" key="3">
    <source>
        <dbReference type="Proteomes" id="UP000026962"/>
    </source>
</evidence>
<evidence type="ECO:0000313" key="2">
    <source>
        <dbReference type="EnsemblPlants" id="OPUNC09G13500.1"/>
    </source>
</evidence>
<evidence type="ECO:0000256" key="1">
    <source>
        <dbReference type="SAM" id="MobiDB-lite"/>
    </source>
</evidence>
<name>A0A0E0M2W3_ORYPU</name>
<dbReference type="STRING" id="4537.A0A0E0M2W3"/>
<reference evidence="2" key="1">
    <citation type="submission" date="2015-04" db="UniProtKB">
        <authorList>
            <consortium name="EnsemblPlants"/>
        </authorList>
    </citation>
    <scope>IDENTIFICATION</scope>
</reference>
<dbReference type="EnsemblPlants" id="OPUNC09G13500.1">
    <property type="protein sequence ID" value="OPUNC09G13500.1"/>
    <property type="gene ID" value="OPUNC09G13500"/>
</dbReference>
<dbReference type="Proteomes" id="UP000026962">
    <property type="component" value="Chromosome 9"/>
</dbReference>
<accession>A0A0E0M2W3</accession>
<sequence>MAMEPPALKRKDANPPELWMDDDDDDGAAASGFPVSSRATKIRRLDAEVPPVVPGVCVPPPPTQQQQTVAGEVRIFGDQVPVGLATAAAAKRKGEDAPELWLDDGGAASGFPVSSRATKIRRLDTEAPPVVPELCAPPPPPQQQQQQQSVAEVRMCGDEVPVIVAAAPNEERAIVLYKPDDAARNLLLGPLRPEFPLRVSPDWIHGLKSTALREASEYRALFEELAMDETSNLAMVPWVPVPSNSQEASTSAAAATTTEMMDAEDTSMEVEQDGGSGGSHLATAGEAPYHQWPQHCMAPPPQPLPAVSYQPNPVTWSW</sequence>
<dbReference type="PANTHER" id="PTHR35510">
    <property type="entry name" value="DBH-LIKE MONOOXYGENASE"/>
    <property type="match status" value="1"/>
</dbReference>
<reference evidence="2" key="2">
    <citation type="submission" date="2018-05" db="EMBL/GenBank/DDBJ databases">
        <title>OpunRS2 (Oryza punctata Reference Sequence Version 2).</title>
        <authorList>
            <person name="Zhang J."/>
            <person name="Kudrna D."/>
            <person name="Lee S."/>
            <person name="Talag J."/>
            <person name="Welchert J."/>
            <person name="Wing R.A."/>
        </authorList>
    </citation>
    <scope>NUCLEOTIDE SEQUENCE [LARGE SCALE GENOMIC DNA]</scope>
</reference>
<dbReference type="OMA" id="VPWAPAQ"/>
<dbReference type="PANTHER" id="PTHR35510:SF3">
    <property type="entry name" value="OS09G0494500 PROTEIN"/>
    <property type="match status" value="1"/>
</dbReference>
<dbReference type="eggNOG" id="ENOG502R61T">
    <property type="taxonomic scope" value="Eukaryota"/>
</dbReference>
<dbReference type="HOGENOM" id="CLU_082541_0_0_1"/>
<dbReference type="Gramene" id="OPUNC09G13500.1">
    <property type="protein sequence ID" value="OPUNC09G13500.1"/>
    <property type="gene ID" value="OPUNC09G13500"/>
</dbReference>
<feature type="region of interest" description="Disordered" evidence="1">
    <location>
        <begin position="265"/>
        <end position="284"/>
    </location>
</feature>